<dbReference type="EMBL" id="CP007509">
    <property type="protein sequence ID" value="AHY43366.1"/>
    <property type="molecule type" value="Genomic_DNA"/>
</dbReference>
<evidence type="ECO:0000259" key="24">
    <source>
        <dbReference type="Pfam" id="PF02875"/>
    </source>
</evidence>
<comment type="catalytic activity">
    <reaction evidence="22">
        <text>7,8-dihydropteroate + L-glutamate + ATP = 7,8-dihydrofolate + ADP + phosphate + H(+)</text>
        <dbReference type="Rhea" id="RHEA:23584"/>
        <dbReference type="ChEBI" id="CHEBI:15378"/>
        <dbReference type="ChEBI" id="CHEBI:17839"/>
        <dbReference type="ChEBI" id="CHEBI:29985"/>
        <dbReference type="ChEBI" id="CHEBI:30616"/>
        <dbReference type="ChEBI" id="CHEBI:43474"/>
        <dbReference type="ChEBI" id="CHEBI:57451"/>
        <dbReference type="ChEBI" id="CHEBI:456216"/>
        <dbReference type="EC" id="6.3.2.12"/>
    </reaction>
</comment>
<dbReference type="InterPro" id="IPR036615">
    <property type="entry name" value="Mur_ligase_C_dom_sf"/>
</dbReference>
<feature type="domain" description="Mur ligase central" evidence="25">
    <location>
        <begin position="47"/>
        <end position="186"/>
    </location>
</feature>
<evidence type="ECO:0000256" key="22">
    <source>
        <dbReference type="ARBA" id="ARBA00049161"/>
    </source>
</evidence>
<dbReference type="GO" id="GO:0046872">
    <property type="term" value="F:metal ion binding"/>
    <property type="evidence" value="ECO:0007669"/>
    <property type="project" value="UniProtKB-KW"/>
</dbReference>
<dbReference type="SUPFAM" id="SSF53244">
    <property type="entry name" value="MurD-like peptide ligases, peptide-binding domain"/>
    <property type="match status" value="1"/>
</dbReference>
<evidence type="ECO:0000256" key="3">
    <source>
        <dbReference type="ARBA" id="ARBA00004799"/>
    </source>
</evidence>
<evidence type="ECO:0000256" key="23">
    <source>
        <dbReference type="PIRNR" id="PIRNR001563"/>
    </source>
</evidence>
<dbReference type="EC" id="6.3.2.17" evidence="8"/>
<dbReference type="GO" id="GO:0005524">
    <property type="term" value="F:ATP binding"/>
    <property type="evidence" value="ECO:0007669"/>
    <property type="project" value="UniProtKB-KW"/>
</dbReference>
<dbReference type="GO" id="GO:0004326">
    <property type="term" value="F:tetrahydrofolylpolyglutamate synthase activity"/>
    <property type="evidence" value="ECO:0007669"/>
    <property type="project" value="UniProtKB-EC"/>
</dbReference>
<evidence type="ECO:0000256" key="1">
    <source>
        <dbReference type="ARBA" id="ARBA00001946"/>
    </source>
</evidence>
<dbReference type="InterPro" id="IPR004101">
    <property type="entry name" value="Mur_ligase_C"/>
</dbReference>
<evidence type="ECO:0000256" key="4">
    <source>
        <dbReference type="ARBA" id="ARBA00005150"/>
    </source>
</evidence>
<feature type="domain" description="Mur ligase C-terminal" evidence="24">
    <location>
        <begin position="298"/>
        <end position="411"/>
    </location>
</feature>
<evidence type="ECO:0000256" key="15">
    <source>
        <dbReference type="ARBA" id="ARBA00022909"/>
    </source>
</evidence>
<dbReference type="PATRIC" id="fig|316.97.peg.2620"/>
<evidence type="ECO:0000256" key="9">
    <source>
        <dbReference type="ARBA" id="ARBA00019357"/>
    </source>
</evidence>
<organism evidence="26 27">
    <name type="scientific">Stutzerimonas stutzeri</name>
    <name type="common">Pseudomonas stutzeri</name>
    <dbReference type="NCBI Taxonomy" id="316"/>
    <lineage>
        <taxon>Bacteria</taxon>
        <taxon>Pseudomonadati</taxon>
        <taxon>Pseudomonadota</taxon>
        <taxon>Gammaproteobacteria</taxon>
        <taxon>Pseudomonadales</taxon>
        <taxon>Pseudomonadaceae</taxon>
        <taxon>Stutzerimonas</taxon>
    </lineage>
</organism>
<comment type="subunit">
    <text evidence="6">Monomer.</text>
</comment>
<evidence type="ECO:0000313" key="27">
    <source>
        <dbReference type="Proteomes" id="UP000025238"/>
    </source>
</evidence>
<dbReference type="FunFam" id="3.40.1190.10:FF:000004">
    <property type="entry name" value="Dihydrofolate synthase/folylpolyglutamate synthase"/>
    <property type="match status" value="1"/>
</dbReference>
<evidence type="ECO:0000256" key="18">
    <source>
        <dbReference type="ARBA" id="ARBA00032510"/>
    </source>
</evidence>
<evidence type="ECO:0000256" key="6">
    <source>
        <dbReference type="ARBA" id="ARBA00011245"/>
    </source>
</evidence>
<sequence>MTDRSLADWLAYLEQLHPSAIDMGLDRVRAVSARLGLTRPAPLVVTVTGTNGKGSTCAFIVSLLRSQGLKVGSYSSPHLLRYNERVQLSGCQASDRELCEAFAAVEAARGDISLTYFEMGTLAAFWLFERAQLDAAVLEVGLGGRLDAVNIVDADLAVITNIGLDHADWLGDTRESVAYEKAGILRAGKSALCGDLDAPAPLLEQAKSLRVPLLLRGRDFDLAVDPLAWHWRGIGPAGEPLELHGLPLLSLPVENAALALQAYASLGLPWDSVILSTALQQTRVTGRLDSRQISWRGRKVSLLLDVGHNPHAASYLARRIEQRPIGGRRLAVFGLLADKDLDGVLDALRTSIADWAVAPLPTPRTQSATQLSAALLERGAPVSEYASIEQALDAQCAKAEPDDEVLVFGSFYCVAAALEWLEQQAEESGDGDAR</sequence>
<evidence type="ECO:0000256" key="7">
    <source>
        <dbReference type="ARBA" id="ARBA00013023"/>
    </source>
</evidence>
<evidence type="ECO:0000256" key="16">
    <source>
        <dbReference type="ARBA" id="ARBA00030048"/>
    </source>
</evidence>
<keyword evidence="13 23" id="KW-0067">ATP-binding</keyword>
<evidence type="ECO:0000256" key="5">
    <source>
        <dbReference type="ARBA" id="ARBA00008276"/>
    </source>
</evidence>
<dbReference type="Proteomes" id="UP000025238">
    <property type="component" value="Chromosome"/>
</dbReference>
<dbReference type="UniPathway" id="UPA00077">
    <property type="reaction ID" value="UER00157"/>
</dbReference>
<gene>
    <name evidence="26" type="ORF">UIB01_13115</name>
</gene>
<comment type="pathway">
    <text evidence="3">Cofactor biosynthesis; tetrahydrofolate biosynthesis; 7,8-dihydrofolate from 2-amino-4-hydroxy-6-hydroxymethyl-7,8-dihydropteridine diphosphate and 4-aminobenzoate: step 2/2.</text>
</comment>
<evidence type="ECO:0000256" key="11">
    <source>
        <dbReference type="ARBA" id="ARBA00022723"/>
    </source>
</evidence>
<comment type="cofactor">
    <cofactor evidence="1">
        <name>Mg(2+)</name>
        <dbReference type="ChEBI" id="CHEBI:18420"/>
    </cofactor>
</comment>
<evidence type="ECO:0000256" key="19">
    <source>
        <dbReference type="ARBA" id="ARBA00047493"/>
    </source>
</evidence>
<dbReference type="GO" id="GO:0008841">
    <property type="term" value="F:dihydrofolate synthase activity"/>
    <property type="evidence" value="ECO:0007669"/>
    <property type="project" value="UniProtKB-EC"/>
</dbReference>
<dbReference type="GO" id="GO:0046654">
    <property type="term" value="P:tetrahydrofolate biosynthetic process"/>
    <property type="evidence" value="ECO:0007669"/>
    <property type="project" value="UniProtKB-UniPathway"/>
</dbReference>
<comment type="catalytic activity">
    <reaction evidence="19">
        <text>(6S)-5,6,7,8-tetrahydrofolyl-(gamma-L-Glu)(n) + L-glutamate + ATP = (6S)-5,6,7,8-tetrahydrofolyl-(gamma-L-Glu)(n+1) + ADP + phosphate + H(+)</text>
        <dbReference type="Rhea" id="RHEA:10580"/>
        <dbReference type="Rhea" id="RHEA-COMP:14738"/>
        <dbReference type="Rhea" id="RHEA-COMP:14740"/>
        <dbReference type="ChEBI" id="CHEBI:15378"/>
        <dbReference type="ChEBI" id="CHEBI:29985"/>
        <dbReference type="ChEBI" id="CHEBI:30616"/>
        <dbReference type="ChEBI" id="CHEBI:43474"/>
        <dbReference type="ChEBI" id="CHEBI:141005"/>
        <dbReference type="ChEBI" id="CHEBI:456216"/>
        <dbReference type="EC" id="6.3.2.17"/>
    </reaction>
</comment>
<keyword evidence="11" id="KW-0479">Metal-binding</keyword>
<evidence type="ECO:0000256" key="8">
    <source>
        <dbReference type="ARBA" id="ARBA00013025"/>
    </source>
</evidence>
<evidence type="ECO:0000256" key="2">
    <source>
        <dbReference type="ARBA" id="ARBA00002714"/>
    </source>
</evidence>
<evidence type="ECO:0000256" key="13">
    <source>
        <dbReference type="ARBA" id="ARBA00022840"/>
    </source>
</evidence>
<dbReference type="NCBIfam" id="TIGR01499">
    <property type="entry name" value="folC"/>
    <property type="match status" value="1"/>
</dbReference>
<protein>
    <recommendedName>
        <fullName evidence="9">Dihydrofolate synthase/folylpolyglutamate synthase</fullName>
        <ecNumber evidence="7">6.3.2.12</ecNumber>
        <ecNumber evidence="8">6.3.2.17</ecNumber>
    </recommendedName>
    <alternativeName>
        <fullName evidence="18">Folylpoly-gamma-glutamate synthetase-dihydrofolate synthetase</fullName>
    </alternativeName>
    <alternativeName>
        <fullName evidence="16">Folylpolyglutamate synthetase</fullName>
    </alternativeName>
    <alternativeName>
        <fullName evidence="17">Tetrahydrofolylpolyglutamate synthase</fullName>
    </alternativeName>
</protein>
<dbReference type="Pfam" id="PF08245">
    <property type="entry name" value="Mur_ligase_M"/>
    <property type="match status" value="1"/>
</dbReference>
<keyword evidence="15" id="KW-0289">Folate biosynthesis</keyword>
<keyword evidence="14" id="KW-0460">Magnesium</keyword>
<evidence type="ECO:0000256" key="12">
    <source>
        <dbReference type="ARBA" id="ARBA00022741"/>
    </source>
</evidence>
<evidence type="ECO:0000256" key="20">
    <source>
        <dbReference type="ARBA" id="ARBA00047808"/>
    </source>
</evidence>
<dbReference type="InterPro" id="IPR001645">
    <property type="entry name" value="Folylpolyglutamate_synth"/>
</dbReference>
<comment type="function">
    <text evidence="2">Functions in two distinct reactions of the de novo folate biosynthetic pathway. Catalyzes the addition of a glutamate residue to dihydropteroate (7,8-dihydropteroate or H2Pte) to form dihydrofolate (7,8-dihydrofolate monoglutamate or H2Pte-Glu). Also catalyzes successive additions of L-glutamate to tetrahydrofolate or 10-formyltetrahydrofolate or 5,10-methylenetetrahydrofolate, leading to folylpolyglutamate derivatives.</text>
</comment>
<dbReference type="GO" id="GO:0005737">
    <property type="term" value="C:cytoplasm"/>
    <property type="evidence" value="ECO:0007669"/>
    <property type="project" value="TreeGrafter"/>
</dbReference>
<evidence type="ECO:0000256" key="10">
    <source>
        <dbReference type="ARBA" id="ARBA00022598"/>
    </source>
</evidence>
<dbReference type="NCBIfam" id="NF008101">
    <property type="entry name" value="PRK10846.1"/>
    <property type="match status" value="1"/>
</dbReference>
<dbReference type="PROSITE" id="PS01011">
    <property type="entry name" value="FOLYLPOLYGLU_SYNT_1"/>
    <property type="match status" value="1"/>
</dbReference>
<dbReference type="GO" id="GO:0046656">
    <property type="term" value="P:folic acid biosynthetic process"/>
    <property type="evidence" value="ECO:0007669"/>
    <property type="project" value="UniProtKB-KW"/>
</dbReference>
<dbReference type="PANTHER" id="PTHR11136:SF0">
    <property type="entry name" value="DIHYDROFOLATE SYNTHETASE-RELATED"/>
    <property type="match status" value="1"/>
</dbReference>
<evidence type="ECO:0000313" key="26">
    <source>
        <dbReference type="EMBL" id="AHY43366.1"/>
    </source>
</evidence>
<dbReference type="Gene3D" id="3.40.1190.10">
    <property type="entry name" value="Mur-like, catalytic domain"/>
    <property type="match status" value="1"/>
</dbReference>
<dbReference type="PANTHER" id="PTHR11136">
    <property type="entry name" value="FOLYLPOLYGLUTAMATE SYNTHASE-RELATED"/>
    <property type="match status" value="1"/>
</dbReference>
<dbReference type="KEGG" id="pstu:UIB01_13115"/>
<keyword evidence="10 23" id="KW-0436">Ligase</keyword>
<comment type="similarity">
    <text evidence="5 23">Belongs to the folylpolyglutamate synthase family.</text>
</comment>
<keyword evidence="12 23" id="KW-0547">Nucleotide-binding</keyword>
<comment type="pathway">
    <text evidence="4">Cofactor biosynthesis; tetrahydrofolylpolyglutamate biosynthesis.</text>
</comment>
<dbReference type="EC" id="6.3.2.12" evidence="7"/>
<reference evidence="26 27" key="1">
    <citation type="submission" date="2014-03" db="EMBL/GenBank/DDBJ databases">
        <title>Complete genome sequence of Pseudomonas stutzeri 19SMN4.</title>
        <authorList>
            <person name="Brunet-Galmes I."/>
            <person name="Nogales B."/>
            <person name="Busquets A."/>
            <person name="Pena A."/>
            <person name="Gomila M."/>
            <person name="Garcia-Valdes E."/>
            <person name="Lalucat J."/>
            <person name="Bennasar A."/>
            <person name="Bosch R."/>
        </authorList>
    </citation>
    <scope>NUCLEOTIDE SEQUENCE [LARGE SCALE GENOMIC DNA]</scope>
    <source>
        <strain evidence="26 27">19SMN4</strain>
    </source>
</reference>
<dbReference type="OrthoDB" id="9809356at2"/>
<dbReference type="AlphaFoldDB" id="A0A023WTP1"/>
<evidence type="ECO:0000259" key="25">
    <source>
        <dbReference type="Pfam" id="PF08245"/>
    </source>
</evidence>
<dbReference type="InterPro" id="IPR036565">
    <property type="entry name" value="Mur-like_cat_sf"/>
</dbReference>
<dbReference type="Gene3D" id="3.90.190.20">
    <property type="entry name" value="Mur ligase, C-terminal domain"/>
    <property type="match status" value="1"/>
</dbReference>
<dbReference type="Pfam" id="PF02875">
    <property type="entry name" value="Mur_ligase_C"/>
    <property type="match status" value="1"/>
</dbReference>
<dbReference type="InterPro" id="IPR018109">
    <property type="entry name" value="Folylpolyglutamate_synth_CS"/>
</dbReference>
<dbReference type="PIRSF" id="PIRSF001563">
    <property type="entry name" value="Folylpolyglu_synth"/>
    <property type="match status" value="1"/>
</dbReference>
<evidence type="ECO:0000256" key="14">
    <source>
        <dbReference type="ARBA" id="ARBA00022842"/>
    </source>
</evidence>
<comment type="catalytic activity">
    <reaction evidence="20">
        <text>10-formyltetrahydrofolyl-(gamma-L-Glu)(n) + L-glutamate + ATP = 10-formyltetrahydrofolyl-(gamma-L-Glu)(n+1) + ADP + phosphate + H(+)</text>
        <dbReference type="Rhea" id="RHEA:51904"/>
        <dbReference type="Rhea" id="RHEA-COMP:13088"/>
        <dbReference type="Rhea" id="RHEA-COMP:14300"/>
        <dbReference type="ChEBI" id="CHEBI:15378"/>
        <dbReference type="ChEBI" id="CHEBI:29985"/>
        <dbReference type="ChEBI" id="CHEBI:30616"/>
        <dbReference type="ChEBI" id="CHEBI:43474"/>
        <dbReference type="ChEBI" id="CHEBI:134413"/>
        <dbReference type="ChEBI" id="CHEBI:456216"/>
        <dbReference type="EC" id="6.3.2.17"/>
    </reaction>
</comment>
<name>A0A023WTP1_STUST</name>
<evidence type="ECO:0000256" key="21">
    <source>
        <dbReference type="ARBA" id="ARBA00049035"/>
    </source>
</evidence>
<comment type="catalytic activity">
    <reaction evidence="21">
        <text>(6R)-5,10-methylenetetrahydrofolyl-(gamma-L-Glu)(n) + L-glutamate + ATP = (6R)-5,10-methylenetetrahydrofolyl-(gamma-L-Glu)(n+1) + ADP + phosphate + H(+)</text>
        <dbReference type="Rhea" id="RHEA:51912"/>
        <dbReference type="Rhea" id="RHEA-COMP:13257"/>
        <dbReference type="Rhea" id="RHEA-COMP:13258"/>
        <dbReference type="ChEBI" id="CHEBI:15378"/>
        <dbReference type="ChEBI" id="CHEBI:29985"/>
        <dbReference type="ChEBI" id="CHEBI:30616"/>
        <dbReference type="ChEBI" id="CHEBI:43474"/>
        <dbReference type="ChEBI" id="CHEBI:136572"/>
        <dbReference type="ChEBI" id="CHEBI:456216"/>
        <dbReference type="EC" id="6.3.2.17"/>
    </reaction>
</comment>
<proteinExistence type="inferred from homology"/>
<accession>A0A023WTP1</accession>
<dbReference type="InterPro" id="IPR013221">
    <property type="entry name" value="Mur_ligase_cen"/>
</dbReference>
<evidence type="ECO:0000256" key="17">
    <source>
        <dbReference type="ARBA" id="ARBA00030592"/>
    </source>
</evidence>
<dbReference type="SUPFAM" id="SSF53623">
    <property type="entry name" value="MurD-like peptide ligases, catalytic domain"/>
    <property type="match status" value="1"/>
</dbReference>